<dbReference type="Gene3D" id="6.10.340.10">
    <property type="match status" value="1"/>
</dbReference>
<dbReference type="InterPro" id="IPR003661">
    <property type="entry name" value="HisK_dim/P_dom"/>
</dbReference>
<dbReference type="EC" id="2.7.13.3" evidence="2"/>
<keyword evidence="9" id="KW-0812">Transmembrane</keyword>
<evidence type="ECO:0000256" key="3">
    <source>
        <dbReference type="ARBA" id="ARBA00022553"/>
    </source>
</evidence>
<dbReference type="CDD" id="cd00082">
    <property type="entry name" value="HisKA"/>
    <property type="match status" value="1"/>
</dbReference>
<keyword evidence="5" id="KW-0547">Nucleotide-binding</keyword>
<dbReference type="InterPro" id="IPR005467">
    <property type="entry name" value="His_kinase_dom"/>
</dbReference>
<organism evidence="11 12">
    <name type="scientific">Psychracetigena formicireducens</name>
    <dbReference type="NCBI Taxonomy" id="2986056"/>
    <lineage>
        <taxon>Bacteria</taxon>
        <taxon>Bacillati</taxon>
        <taxon>Candidatus Lithacetigenota</taxon>
        <taxon>Candidatus Psychracetigena</taxon>
    </lineage>
</organism>
<comment type="caution">
    <text evidence="11">The sequence shown here is derived from an EMBL/GenBank/DDBJ whole genome shotgun (WGS) entry which is preliminary data.</text>
</comment>
<dbReference type="SMART" id="SM00387">
    <property type="entry name" value="HATPase_c"/>
    <property type="match status" value="1"/>
</dbReference>
<dbReference type="PANTHER" id="PTHR43065">
    <property type="entry name" value="SENSOR HISTIDINE KINASE"/>
    <property type="match status" value="1"/>
</dbReference>
<reference evidence="11 12" key="1">
    <citation type="journal article" date="2021" name="bioRxiv">
        <title>Unique metabolic strategies in Hadean analogues reveal hints for primordial physiology.</title>
        <authorList>
            <person name="Nobu M.K."/>
            <person name="Nakai R."/>
            <person name="Tamazawa S."/>
            <person name="Mori H."/>
            <person name="Toyoda A."/>
            <person name="Ijiri A."/>
            <person name="Suzuki S."/>
            <person name="Kurokawa K."/>
            <person name="Kamagata Y."/>
            <person name="Tamaki H."/>
        </authorList>
    </citation>
    <scope>NUCLEOTIDE SEQUENCE [LARGE SCALE GENOMIC DNA]</scope>
    <source>
        <strain evidence="11">BS525</strain>
    </source>
</reference>
<protein>
    <recommendedName>
        <fullName evidence="2">histidine kinase</fullName>
        <ecNumber evidence="2">2.7.13.3</ecNumber>
    </recommendedName>
</protein>
<keyword evidence="7" id="KW-0067">ATP-binding</keyword>
<keyword evidence="4 11" id="KW-0808">Transferase</keyword>
<evidence type="ECO:0000256" key="5">
    <source>
        <dbReference type="ARBA" id="ARBA00022741"/>
    </source>
</evidence>
<comment type="catalytic activity">
    <reaction evidence="1">
        <text>ATP + protein L-histidine = ADP + protein N-phospho-L-histidine.</text>
        <dbReference type="EC" id="2.7.13.3"/>
    </reaction>
</comment>
<dbReference type="Gene3D" id="3.30.565.10">
    <property type="entry name" value="Histidine kinase-like ATPase, C-terminal domain"/>
    <property type="match status" value="1"/>
</dbReference>
<evidence type="ECO:0000256" key="8">
    <source>
        <dbReference type="ARBA" id="ARBA00023012"/>
    </source>
</evidence>
<proteinExistence type="predicted"/>
<sequence>MPTKYNLLKALKTIRVRVFLITLLLVSLPQLFAAYLFLNQAEESLFRERASKLTGIATLLEKEFQRRAPIIFAELSIQQVPADQKRDFLEKYLNEPVNFLQSSYPEVGLGYFMIDYGGEVSVLRPAISPQEIPYSVEVPLVYMGKNLGHAFAEESLRSILKDLSQIRQSVFLILTISLLLGIAGAYLLSANLGQGVKVIKEGLSEMEKSLKARVMPLQGEMGEIEEAINHLADSLEEALARLNLVFESSPVGLLLITADENGEYHILLHNQPFLQLLNISVESVNQIFSMEQFFSPEVVRSLKKNEKTEFLNIPLGDRYFNLLVVGLGGEGALLLLEEVTERNKLLEELKRKEKIASLGLLIASLAHEIKNPLTSIKGYAELLLKQPLKDKERIYLTHILKESERVNSLIGELLYLGRPVTLKKDTINLKGLVEEALTAYKPMLEKEAIIVEMMVGNDTFVADKEKMLRALTNLIKNSLEALHRGGTLYLKGKVAEGTLLLEVKDTGRGMPKEVAESIFDPFYSTKEKGVGLGLSVAHSIVKAHGGSLSVASKEGEGTSFTLIIPA</sequence>
<keyword evidence="9" id="KW-0472">Membrane</keyword>
<dbReference type="EMBL" id="QLTW01000082">
    <property type="protein sequence ID" value="MBT9145362.1"/>
    <property type="molecule type" value="Genomic_DNA"/>
</dbReference>
<dbReference type="PROSITE" id="PS50109">
    <property type="entry name" value="HIS_KIN"/>
    <property type="match status" value="1"/>
</dbReference>
<evidence type="ECO:0000256" key="9">
    <source>
        <dbReference type="SAM" id="Phobius"/>
    </source>
</evidence>
<evidence type="ECO:0000313" key="12">
    <source>
        <dbReference type="Proteomes" id="UP000811545"/>
    </source>
</evidence>
<evidence type="ECO:0000256" key="4">
    <source>
        <dbReference type="ARBA" id="ARBA00022679"/>
    </source>
</evidence>
<keyword evidence="3" id="KW-0597">Phosphoprotein</keyword>
<dbReference type="InterPro" id="IPR000014">
    <property type="entry name" value="PAS"/>
</dbReference>
<evidence type="ECO:0000256" key="7">
    <source>
        <dbReference type="ARBA" id="ARBA00022840"/>
    </source>
</evidence>
<evidence type="ECO:0000256" key="1">
    <source>
        <dbReference type="ARBA" id="ARBA00000085"/>
    </source>
</evidence>
<dbReference type="Pfam" id="PF02518">
    <property type="entry name" value="HATPase_c"/>
    <property type="match status" value="1"/>
</dbReference>
<dbReference type="PANTHER" id="PTHR43065:SF10">
    <property type="entry name" value="PEROXIDE STRESS-ACTIVATED HISTIDINE KINASE MAK3"/>
    <property type="match status" value="1"/>
</dbReference>
<evidence type="ECO:0000259" key="10">
    <source>
        <dbReference type="PROSITE" id="PS50109"/>
    </source>
</evidence>
<keyword evidence="6" id="KW-0418">Kinase</keyword>
<dbReference type="SMART" id="SM00388">
    <property type="entry name" value="HisKA"/>
    <property type="match status" value="1"/>
</dbReference>
<accession>A0A9E2F269</accession>
<dbReference type="AlphaFoldDB" id="A0A9E2F269"/>
<dbReference type="SUPFAM" id="SSF47384">
    <property type="entry name" value="Homodimeric domain of signal transducing histidine kinase"/>
    <property type="match status" value="1"/>
</dbReference>
<dbReference type="SUPFAM" id="SSF55874">
    <property type="entry name" value="ATPase domain of HSP90 chaperone/DNA topoisomerase II/histidine kinase"/>
    <property type="match status" value="1"/>
</dbReference>
<dbReference type="GO" id="GO:0005524">
    <property type="term" value="F:ATP binding"/>
    <property type="evidence" value="ECO:0007669"/>
    <property type="project" value="UniProtKB-KW"/>
</dbReference>
<dbReference type="Pfam" id="PF13188">
    <property type="entry name" value="PAS_8"/>
    <property type="match status" value="1"/>
</dbReference>
<dbReference type="PRINTS" id="PR00344">
    <property type="entry name" value="BCTRLSENSOR"/>
</dbReference>
<dbReference type="InterPro" id="IPR036097">
    <property type="entry name" value="HisK_dim/P_sf"/>
</dbReference>
<feature type="domain" description="Histidine kinase" evidence="10">
    <location>
        <begin position="364"/>
        <end position="566"/>
    </location>
</feature>
<dbReference type="Proteomes" id="UP000811545">
    <property type="component" value="Unassembled WGS sequence"/>
</dbReference>
<evidence type="ECO:0000256" key="2">
    <source>
        <dbReference type="ARBA" id="ARBA00012438"/>
    </source>
</evidence>
<keyword evidence="9" id="KW-1133">Transmembrane helix</keyword>
<gene>
    <name evidence="11" type="primary">zraS</name>
    <name evidence="11" type="ORF">DDT42_01233</name>
</gene>
<evidence type="ECO:0000256" key="6">
    <source>
        <dbReference type="ARBA" id="ARBA00022777"/>
    </source>
</evidence>
<dbReference type="InterPro" id="IPR003594">
    <property type="entry name" value="HATPase_dom"/>
</dbReference>
<dbReference type="Pfam" id="PF00512">
    <property type="entry name" value="HisKA"/>
    <property type="match status" value="1"/>
</dbReference>
<dbReference type="InterPro" id="IPR004358">
    <property type="entry name" value="Sig_transdc_His_kin-like_C"/>
</dbReference>
<dbReference type="InterPro" id="IPR036890">
    <property type="entry name" value="HATPase_C_sf"/>
</dbReference>
<dbReference type="GO" id="GO:0000155">
    <property type="term" value="F:phosphorelay sensor kinase activity"/>
    <property type="evidence" value="ECO:0007669"/>
    <property type="project" value="InterPro"/>
</dbReference>
<feature type="transmembrane region" description="Helical" evidence="9">
    <location>
        <begin position="170"/>
        <end position="188"/>
    </location>
</feature>
<dbReference type="Gene3D" id="1.10.287.130">
    <property type="match status" value="1"/>
</dbReference>
<name>A0A9E2F269_PSYF1</name>
<dbReference type="CDD" id="cd00075">
    <property type="entry name" value="HATPase"/>
    <property type="match status" value="1"/>
</dbReference>
<evidence type="ECO:0000313" key="11">
    <source>
        <dbReference type="EMBL" id="MBT9145362.1"/>
    </source>
</evidence>
<keyword evidence="8" id="KW-0902">Two-component regulatory system</keyword>